<protein>
    <submittedName>
        <fullName evidence="8">ABC-type branched-subunit amino acid transport system ATPase component</fullName>
    </submittedName>
</protein>
<gene>
    <name evidence="8" type="ORF">QE399_002558</name>
</gene>
<dbReference type="SMART" id="SM00382">
    <property type="entry name" value="AAA"/>
    <property type="match status" value="1"/>
</dbReference>
<comment type="similarity">
    <text evidence="1">Belongs to the ABC transporter superfamily.</text>
</comment>
<dbReference type="PROSITE" id="PS50893">
    <property type="entry name" value="ABC_TRANSPORTER_2"/>
    <property type="match status" value="1"/>
</dbReference>
<evidence type="ECO:0000256" key="3">
    <source>
        <dbReference type="ARBA" id="ARBA00022475"/>
    </source>
</evidence>
<evidence type="ECO:0000256" key="1">
    <source>
        <dbReference type="ARBA" id="ARBA00005417"/>
    </source>
</evidence>
<evidence type="ECO:0000256" key="4">
    <source>
        <dbReference type="ARBA" id="ARBA00022741"/>
    </source>
</evidence>
<keyword evidence="3" id="KW-1003">Cell membrane</keyword>
<evidence type="ECO:0000256" key="5">
    <source>
        <dbReference type="ARBA" id="ARBA00022840"/>
    </source>
</evidence>
<keyword evidence="2" id="KW-0813">Transport</keyword>
<reference evidence="8 9" key="1">
    <citation type="submission" date="2023-08" db="EMBL/GenBank/DDBJ databases">
        <title>Functional and genomic diversity of the sorghum phyllosphere microbiome.</title>
        <authorList>
            <person name="Shade A."/>
        </authorList>
    </citation>
    <scope>NUCLEOTIDE SEQUENCE [LARGE SCALE GENOMIC DNA]</scope>
    <source>
        <strain evidence="8 9">SORGH_AS_0335</strain>
    </source>
</reference>
<accession>A0ABU1IF30</accession>
<dbReference type="Proteomes" id="UP001267710">
    <property type="component" value="Unassembled WGS sequence"/>
</dbReference>
<evidence type="ECO:0000256" key="2">
    <source>
        <dbReference type="ARBA" id="ARBA00022448"/>
    </source>
</evidence>
<keyword evidence="3" id="KW-0472">Membrane</keyword>
<feature type="domain" description="ABC transporter" evidence="7">
    <location>
        <begin position="16"/>
        <end position="244"/>
    </location>
</feature>
<dbReference type="Gene3D" id="3.40.50.300">
    <property type="entry name" value="P-loop containing nucleotide triphosphate hydrolases"/>
    <property type="match status" value="1"/>
</dbReference>
<evidence type="ECO:0000259" key="7">
    <source>
        <dbReference type="PROSITE" id="PS50893"/>
    </source>
</evidence>
<evidence type="ECO:0000313" key="8">
    <source>
        <dbReference type="EMBL" id="MDR6214869.1"/>
    </source>
</evidence>
<name>A0ABU1IF30_9BURK</name>
<dbReference type="EMBL" id="JAVIZX010000001">
    <property type="protein sequence ID" value="MDR6214869.1"/>
    <property type="molecule type" value="Genomic_DNA"/>
</dbReference>
<keyword evidence="4" id="KW-0547">Nucleotide-binding</keyword>
<keyword evidence="5" id="KW-0067">ATP-binding</keyword>
<dbReference type="InterPro" id="IPR003439">
    <property type="entry name" value="ABC_transporter-like_ATP-bd"/>
</dbReference>
<proteinExistence type="inferred from homology"/>
<evidence type="ECO:0000256" key="6">
    <source>
        <dbReference type="ARBA" id="ARBA00022970"/>
    </source>
</evidence>
<dbReference type="Pfam" id="PF00005">
    <property type="entry name" value="ABC_tran"/>
    <property type="match status" value="1"/>
</dbReference>
<dbReference type="PANTHER" id="PTHR43820:SF4">
    <property type="entry name" value="HIGH-AFFINITY BRANCHED-CHAIN AMINO ACID TRANSPORT ATP-BINDING PROTEIN LIVF"/>
    <property type="match status" value="1"/>
</dbReference>
<dbReference type="InterPro" id="IPR052156">
    <property type="entry name" value="BCAA_Transport_ATP-bd_LivF"/>
</dbReference>
<dbReference type="CDD" id="cd03224">
    <property type="entry name" value="ABC_TM1139_LivF_branched"/>
    <property type="match status" value="1"/>
</dbReference>
<evidence type="ECO:0000313" key="9">
    <source>
        <dbReference type="Proteomes" id="UP001267710"/>
    </source>
</evidence>
<dbReference type="InterPro" id="IPR003593">
    <property type="entry name" value="AAA+_ATPase"/>
</dbReference>
<sequence>MSGAGMSHENHGGKLLQIGQLRGGYSEVDIIHGIDLAVAPGQIVTIAGTNGAGKSTLVKALLGLLPRVAGSIHLDGRDITRLSAEDRFDAGLAYVPQVANVFPSLTVRENLQVVRGVKHLKQRMDQVLADFPALVERLPQPASNLSGGERQQLAFARALMPSPRIMVLDEPTAALAPSLVGKVFDMVQKLPAAGVAVLMVEQRARQALAISQQGYILDQGRCVLHGPAQELLEDQRMAQLYLGSH</sequence>
<organism evidence="8 9">
    <name type="scientific">Paracidovorax wautersii</name>
    <dbReference type="NCBI Taxonomy" id="1177982"/>
    <lineage>
        <taxon>Bacteria</taxon>
        <taxon>Pseudomonadati</taxon>
        <taxon>Pseudomonadota</taxon>
        <taxon>Betaproteobacteria</taxon>
        <taxon>Burkholderiales</taxon>
        <taxon>Comamonadaceae</taxon>
        <taxon>Paracidovorax</taxon>
    </lineage>
</organism>
<comment type="caution">
    <text evidence="8">The sequence shown here is derived from an EMBL/GenBank/DDBJ whole genome shotgun (WGS) entry which is preliminary data.</text>
</comment>
<dbReference type="InterPro" id="IPR027417">
    <property type="entry name" value="P-loop_NTPase"/>
</dbReference>
<dbReference type="SUPFAM" id="SSF52540">
    <property type="entry name" value="P-loop containing nucleoside triphosphate hydrolases"/>
    <property type="match status" value="1"/>
</dbReference>
<keyword evidence="9" id="KW-1185">Reference proteome</keyword>
<dbReference type="PANTHER" id="PTHR43820">
    <property type="entry name" value="HIGH-AFFINITY BRANCHED-CHAIN AMINO ACID TRANSPORT ATP-BINDING PROTEIN LIVF"/>
    <property type="match status" value="1"/>
</dbReference>
<keyword evidence="6" id="KW-0029">Amino-acid transport</keyword>